<comment type="cofactor">
    <cofactor evidence="1">
        <name>Mg(2+)</name>
        <dbReference type="ChEBI" id="CHEBI:18420"/>
    </cofactor>
</comment>
<evidence type="ECO:0000313" key="6">
    <source>
        <dbReference type="Proteomes" id="UP001501035"/>
    </source>
</evidence>
<evidence type="ECO:0000259" key="4">
    <source>
        <dbReference type="Pfam" id="PF03328"/>
    </source>
</evidence>
<dbReference type="Pfam" id="PF03328">
    <property type="entry name" value="HpcH_HpaI"/>
    <property type="match status" value="1"/>
</dbReference>
<organism evidence="5 6">
    <name type="scientific">Gordonia defluvii</name>
    <dbReference type="NCBI Taxonomy" id="283718"/>
    <lineage>
        <taxon>Bacteria</taxon>
        <taxon>Bacillati</taxon>
        <taxon>Actinomycetota</taxon>
        <taxon>Actinomycetes</taxon>
        <taxon>Mycobacteriales</taxon>
        <taxon>Gordoniaceae</taxon>
        <taxon>Gordonia</taxon>
    </lineage>
</organism>
<evidence type="ECO:0000256" key="1">
    <source>
        <dbReference type="ARBA" id="ARBA00001946"/>
    </source>
</evidence>
<dbReference type="SUPFAM" id="SSF51621">
    <property type="entry name" value="Phosphoenolpyruvate/pyruvate domain"/>
    <property type="match status" value="1"/>
</dbReference>
<comment type="caution">
    <text evidence="5">The sequence shown here is derived from an EMBL/GenBank/DDBJ whole genome shotgun (WGS) entry which is preliminary data.</text>
</comment>
<dbReference type="InterPro" id="IPR015813">
    <property type="entry name" value="Pyrv/PenolPyrv_kinase-like_dom"/>
</dbReference>
<proteinExistence type="predicted"/>
<dbReference type="PANTHER" id="PTHR32308">
    <property type="entry name" value="LYASE BETA SUBUNIT, PUTATIVE (AFU_ORTHOLOGUE AFUA_4G13030)-RELATED"/>
    <property type="match status" value="1"/>
</dbReference>
<evidence type="ECO:0000256" key="3">
    <source>
        <dbReference type="ARBA" id="ARBA00022842"/>
    </source>
</evidence>
<protein>
    <recommendedName>
        <fullName evidence="4">HpcH/HpaI aldolase/citrate lyase domain-containing protein</fullName>
    </recommendedName>
</protein>
<dbReference type="RefSeq" id="WP_425552533.1">
    <property type="nucleotide sequence ID" value="NZ_BAAAVS010000021.1"/>
</dbReference>
<dbReference type="InterPro" id="IPR005000">
    <property type="entry name" value="Aldolase/citrate-lyase_domain"/>
</dbReference>
<keyword evidence="6" id="KW-1185">Reference proteome</keyword>
<evidence type="ECO:0000313" key="5">
    <source>
        <dbReference type="EMBL" id="GAA3035525.1"/>
    </source>
</evidence>
<dbReference type="PANTHER" id="PTHR32308:SF10">
    <property type="entry name" value="CITRATE LYASE SUBUNIT BETA"/>
    <property type="match status" value="1"/>
</dbReference>
<sequence>MPVVALVESAVGIENLSSIARRPSTARLAFGSGDFRKDTGIGDDPFALSYARSRLTIASRAARLPGPIDGPSRSTDPGVVKRETCDAKLVGMTGRLCLRGDQTAVVNEVLQPSRGEVAEARAILGREPIPGDPSEVPRRAQAEKILELANALGGGRGQ</sequence>
<keyword evidence="3" id="KW-0460">Magnesium</keyword>
<evidence type="ECO:0000256" key="2">
    <source>
        <dbReference type="ARBA" id="ARBA00022723"/>
    </source>
</evidence>
<name>A0ABP6LDA1_9ACTN</name>
<gene>
    <name evidence="5" type="ORF">GCM10010528_15400</name>
</gene>
<dbReference type="Proteomes" id="UP001501035">
    <property type="component" value="Unassembled WGS sequence"/>
</dbReference>
<keyword evidence="2" id="KW-0479">Metal-binding</keyword>
<dbReference type="EMBL" id="BAAAVS010000021">
    <property type="protein sequence ID" value="GAA3035525.1"/>
    <property type="molecule type" value="Genomic_DNA"/>
</dbReference>
<dbReference type="Gene3D" id="3.20.20.60">
    <property type="entry name" value="Phosphoenolpyruvate-binding domains"/>
    <property type="match status" value="1"/>
</dbReference>
<reference evidence="6" key="1">
    <citation type="journal article" date="2019" name="Int. J. Syst. Evol. Microbiol.">
        <title>The Global Catalogue of Microorganisms (GCM) 10K type strain sequencing project: providing services to taxonomists for standard genome sequencing and annotation.</title>
        <authorList>
            <consortium name="The Broad Institute Genomics Platform"/>
            <consortium name="The Broad Institute Genome Sequencing Center for Infectious Disease"/>
            <person name="Wu L."/>
            <person name="Ma J."/>
        </authorList>
    </citation>
    <scope>NUCLEOTIDE SEQUENCE [LARGE SCALE GENOMIC DNA]</scope>
    <source>
        <strain evidence="6">JCM 14234</strain>
    </source>
</reference>
<feature type="domain" description="HpcH/HpaI aldolase/citrate lyase" evidence="4">
    <location>
        <begin position="2"/>
        <end position="64"/>
    </location>
</feature>
<accession>A0ABP6LDA1</accession>
<dbReference type="InterPro" id="IPR040442">
    <property type="entry name" value="Pyrv_kinase-like_dom_sf"/>
</dbReference>